<feature type="region of interest" description="Disordered" evidence="1">
    <location>
        <begin position="1"/>
        <end position="21"/>
    </location>
</feature>
<dbReference type="EMBL" id="KI536861">
    <property type="protein sequence ID" value="ESR43269.1"/>
    <property type="molecule type" value="Genomic_DNA"/>
</dbReference>
<dbReference type="KEGG" id="cic:CICLE_v10013003mg"/>
<gene>
    <name evidence="2" type="ORF">CICLE_v10013003mg</name>
</gene>
<proteinExistence type="predicted"/>
<name>V4UUE7_CITCL</name>
<dbReference type="AlphaFoldDB" id="V4UUE7"/>
<protein>
    <submittedName>
        <fullName evidence="2">Uncharacterized protein</fullName>
    </submittedName>
</protein>
<dbReference type="Gramene" id="ESR43269">
    <property type="protein sequence ID" value="ESR43269"/>
    <property type="gene ID" value="CICLE_v10013003mg"/>
</dbReference>
<keyword evidence="3" id="KW-1185">Reference proteome</keyword>
<dbReference type="Proteomes" id="UP000030687">
    <property type="component" value="Unassembled WGS sequence"/>
</dbReference>
<evidence type="ECO:0000313" key="3">
    <source>
        <dbReference type="Proteomes" id="UP000030687"/>
    </source>
</evidence>
<evidence type="ECO:0000313" key="2">
    <source>
        <dbReference type="EMBL" id="ESR43269.1"/>
    </source>
</evidence>
<organism evidence="2 3">
    <name type="scientific">Citrus clementina</name>
    <name type="common">Clementine</name>
    <name type="synonym">Citrus deliciosa x Citrus sinensis</name>
    <dbReference type="NCBI Taxonomy" id="85681"/>
    <lineage>
        <taxon>Eukaryota</taxon>
        <taxon>Viridiplantae</taxon>
        <taxon>Streptophyta</taxon>
        <taxon>Embryophyta</taxon>
        <taxon>Tracheophyta</taxon>
        <taxon>Spermatophyta</taxon>
        <taxon>Magnoliopsida</taxon>
        <taxon>eudicotyledons</taxon>
        <taxon>Gunneridae</taxon>
        <taxon>Pentapetalae</taxon>
        <taxon>rosids</taxon>
        <taxon>malvids</taxon>
        <taxon>Sapindales</taxon>
        <taxon>Rutaceae</taxon>
        <taxon>Aurantioideae</taxon>
        <taxon>Citrus</taxon>
    </lineage>
</organism>
<accession>V4UUE7</accession>
<sequence>MGKSLLTHQTSLAKPEKSTCPGSDIFGLGKASTSGPSMGTPRLLGAEDEDCPLYLKASKMPFLISSAASKNRMRPFHYLLCDILFSVLIHSIISLLENKKYNSVKNSFFTKKILGQIHNHNDNFRHKSSKIVYKQINISHLTRSHKAQAQTKRH</sequence>
<dbReference type="InParanoid" id="V4UUE7"/>
<feature type="compositionally biased region" description="Polar residues" evidence="1">
    <location>
        <begin position="1"/>
        <end position="12"/>
    </location>
</feature>
<evidence type="ECO:0000256" key="1">
    <source>
        <dbReference type="SAM" id="MobiDB-lite"/>
    </source>
</evidence>
<reference evidence="2 3" key="1">
    <citation type="submission" date="2013-10" db="EMBL/GenBank/DDBJ databases">
        <authorList>
            <consortium name="International Citrus Genome Consortium"/>
            <person name="Jenkins J."/>
            <person name="Schmutz J."/>
            <person name="Prochnik S."/>
            <person name="Rokhsar D."/>
            <person name="Gmitter F."/>
            <person name="Ollitrault P."/>
            <person name="Machado M."/>
            <person name="Talon M."/>
            <person name="Wincker P."/>
            <person name="Jaillon O."/>
            <person name="Morgante M."/>
        </authorList>
    </citation>
    <scope>NUCLEOTIDE SEQUENCE</scope>
    <source>
        <strain evidence="3">cv. Clemenules</strain>
    </source>
</reference>